<sequence length="38" mass="3910">MISRVGTVAFQGIDAVPVDVQIMVAPGKMGISIHGSIN</sequence>
<organism evidence="1 2">
    <name type="scientific">Paenochrobactrum gallinarii</name>
    <dbReference type="NCBI Taxonomy" id="643673"/>
    <lineage>
        <taxon>Bacteria</taxon>
        <taxon>Pseudomonadati</taxon>
        <taxon>Pseudomonadota</taxon>
        <taxon>Alphaproteobacteria</taxon>
        <taxon>Hyphomicrobiales</taxon>
        <taxon>Brucellaceae</taxon>
        <taxon>Paenochrobactrum</taxon>
    </lineage>
</organism>
<evidence type="ECO:0000313" key="2">
    <source>
        <dbReference type="Proteomes" id="UP000555393"/>
    </source>
</evidence>
<name>A0A841M6A5_9HYPH</name>
<dbReference type="EMBL" id="JACIIU010000006">
    <property type="protein sequence ID" value="MBB6261104.1"/>
    <property type="molecule type" value="Genomic_DNA"/>
</dbReference>
<dbReference type="AlphaFoldDB" id="A0A841M6A5"/>
<proteinExistence type="predicted"/>
<dbReference type="Proteomes" id="UP000555393">
    <property type="component" value="Unassembled WGS sequence"/>
</dbReference>
<accession>A0A841M6A5</accession>
<protein>
    <submittedName>
        <fullName evidence="1">Magnesium chelatase family protein</fullName>
    </submittedName>
</protein>
<comment type="caution">
    <text evidence="1">The sequence shown here is derived from an EMBL/GenBank/DDBJ whole genome shotgun (WGS) entry which is preliminary data.</text>
</comment>
<reference evidence="1 2" key="1">
    <citation type="submission" date="2020-08" db="EMBL/GenBank/DDBJ databases">
        <title>Genomic Encyclopedia of Type Strains, Phase IV (KMG-IV): sequencing the most valuable type-strain genomes for metagenomic binning, comparative biology and taxonomic classification.</title>
        <authorList>
            <person name="Goeker M."/>
        </authorList>
    </citation>
    <scope>NUCLEOTIDE SEQUENCE [LARGE SCALE GENOMIC DNA]</scope>
    <source>
        <strain evidence="1 2">DSM 22336</strain>
    </source>
</reference>
<evidence type="ECO:0000313" key="1">
    <source>
        <dbReference type="EMBL" id="MBB6261104.1"/>
    </source>
</evidence>
<gene>
    <name evidence="1" type="ORF">FHS77_001654</name>
</gene>
<keyword evidence="2" id="KW-1185">Reference proteome</keyword>